<dbReference type="InterPro" id="IPR036443">
    <property type="entry name" value="Znf_RanBP2_sf"/>
</dbReference>
<dbReference type="InterPro" id="IPR012677">
    <property type="entry name" value="Nucleotide-bd_a/b_plait_sf"/>
</dbReference>
<keyword evidence="3" id="KW-0862">Zinc</keyword>
<dbReference type="RefSeq" id="XP_031022256.1">
    <property type="nucleotide sequence ID" value="XM_031171766.1"/>
</dbReference>
<name>A0A507BZD4_9FUNG</name>
<dbReference type="SUPFAM" id="SSF90209">
    <property type="entry name" value="Ran binding protein zinc finger-like"/>
    <property type="match status" value="3"/>
</dbReference>
<feature type="domain" description="RanBP2-type" evidence="6">
    <location>
        <begin position="310"/>
        <end position="339"/>
    </location>
</feature>
<evidence type="ECO:0000313" key="7">
    <source>
        <dbReference type="EMBL" id="TPX30633.1"/>
    </source>
</evidence>
<comment type="caution">
    <text evidence="7">The sequence shown here is derived from an EMBL/GenBank/DDBJ whole genome shotgun (WGS) entry which is preliminary data.</text>
</comment>
<dbReference type="AlphaFoldDB" id="A0A507BZD4"/>
<dbReference type="STRING" id="1806994.A0A507BZD4"/>
<dbReference type="Proteomes" id="UP000319731">
    <property type="component" value="Unassembled WGS sequence"/>
</dbReference>
<dbReference type="PROSITE" id="PS50199">
    <property type="entry name" value="ZF_RANBP2_2"/>
    <property type="match status" value="3"/>
</dbReference>
<evidence type="ECO:0000259" key="6">
    <source>
        <dbReference type="PROSITE" id="PS50199"/>
    </source>
</evidence>
<dbReference type="GO" id="GO:0003729">
    <property type="term" value="F:mRNA binding"/>
    <property type="evidence" value="ECO:0007669"/>
    <property type="project" value="TreeGrafter"/>
</dbReference>
<dbReference type="Gene3D" id="3.30.70.330">
    <property type="match status" value="1"/>
</dbReference>
<dbReference type="PANTHER" id="PTHR23111">
    <property type="entry name" value="ZINC FINGER PROTEIN"/>
    <property type="match status" value="1"/>
</dbReference>
<evidence type="ECO:0000256" key="3">
    <source>
        <dbReference type="ARBA" id="ARBA00022833"/>
    </source>
</evidence>
<protein>
    <recommendedName>
        <fullName evidence="6">RanBP2-type domain-containing protein</fullName>
    </recommendedName>
</protein>
<gene>
    <name evidence="7" type="ORF">SmJEL517_g05840</name>
</gene>
<keyword evidence="8" id="KW-1185">Reference proteome</keyword>
<evidence type="ECO:0000256" key="5">
    <source>
        <dbReference type="SAM" id="MobiDB-lite"/>
    </source>
</evidence>
<dbReference type="InterPro" id="IPR001876">
    <property type="entry name" value="Znf_RanBP2"/>
</dbReference>
<dbReference type="PROSITE" id="PS01358">
    <property type="entry name" value="ZF_RANBP2_1"/>
    <property type="match status" value="2"/>
</dbReference>
<dbReference type="InterPro" id="IPR035979">
    <property type="entry name" value="RBD_domain_sf"/>
</dbReference>
<evidence type="ECO:0000313" key="8">
    <source>
        <dbReference type="Proteomes" id="UP000319731"/>
    </source>
</evidence>
<dbReference type="GeneID" id="42007063"/>
<feature type="region of interest" description="Disordered" evidence="5">
    <location>
        <begin position="453"/>
        <end position="504"/>
    </location>
</feature>
<dbReference type="OrthoDB" id="448399at2759"/>
<dbReference type="Pfam" id="PF00641">
    <property type="entry name" value="Zn_ribbon_RanBP"/>
    <property type="match status" value="3"/>
</dbReference>
<dbReference type="PANTHER" id="PTHR23111:SF40">
    <property type="entry name" value="RNA-BINDING PROTEIN INVOLVED IN HETEROCHROMATIN ASSEMBLY-RELATED"/>
    <property type="match status" value="1"/>
</dbReference>
<organism evidence="7 8">
    <name type="scientific">Synchytrium microbalum</name>
    <dbReference type="NCBI Taxonomy" id="1806994"/>
    <lineage>
        <taxon>Eukaryota</taxon>
        <taxon>Fungi</taxon>
        <taxon>Fungi incertae sedis</taxon>
        <taxon>Chytridiomycota</taxon>
        <taxon>Chytridiomycota incertae sedis</taxon>
        <taxon>Chytridiomycetes</taxon>
        <taxon>Synchytriales</taxon>
        <taxon>Synchytriaceae</taxon>
        <taxon>Synchytrium</taxon>
    </lineage>
</organism>
<dbReference type="Gene3D" id="4.10.1060.10">
    <property type="entry name" value="Zinc finger, RanBP2-type"/>
    <property type="match status" value="3"/>
</dbReference>
<feature type="domain" description="RanBP2-type" evidence="6">
    <location>
        <begin position="419"/>
        <end position="448"/>
    </location>
</feature>
<dbReference type="GO" id="GO:0008270">
    <property type="term" value="F:zinc ion binding"/>
    <property type="evidence" value="ECO:0007669"/>
    <property type="project" value="UniProtKB-KW"/>
</dbReference>
<feature type="domain" description="RanBP2-type" evidence="6">
    <location>
        <begin position="349"/>
        <end position="377"/>
    </location>
</feature>
<evidence type="ECO:0000256" key="1">
    <source>
        <dbReference type="ARBA" id="ARBA00022723"/>
    </source>
</evidence>
<feature type="region of interest" description="Disordered" evidence="5">
    <location>
        <begin position="540"/>
        <end position="567"/>
    </location>
</feature>
<sequence>MTNSSSDNPPFSSPTTPETHLIAVYFEREDSNSAGKNGDYVAMHVCVVGRDEVVEVVEQYSVLIRDVDSNGEHALDTLTSTLDALTFASHTFALVTHGEYDIRGKLIHDAAQQNIVLPPHYNIFYNLIDEVGIYCRASSRAVPADVGLDGLAKCIFGDSVDADAEVVRESPAVTMGRMIIEIFRWCSTYTGPDVPFTAPINVTSQLNDFLQTQSNIVKVVGLPMRIAYSFIDTWLSPQTIKPKQVLLSRHIDGSPNGTAYLVFGSHEDAKTALALDYSLLGDERVLVQPCVGSEVVDVRRDTVSTKESAKPGDWVCDGCQFYNFATRKTCFNCTIPAHPSVLTTPIELKPGDWICHCTTHNFASRHTCMKCTSPRPDTPHTPRKKTTWTCASCRAINNDGRRHCGACGAVNVKTRVPDRPGDWTCSNCKYYNYASRDKCHRCHTLKSLPLPPASLASSSDTLHRPQRTSSYGSGSEELTELDFQESRPHHHQQQYHIPQQQPHYQQQQYQYPMYGFTVYPNAPIVWAPQQAFYPFQQGQQQGQQFWGNDGSVLRPPLYDETQQHPQQ</sequence>
<proteinExistence type="predicted"/>
<dbReference type="SMART" id="SM00547">
    <property type="entry name" value="ZnF_RBZ"/>
    <property type="match status" value="4"/>
</dbReference>
<feature type="compositionally biased region" description="Low complexity" evidence="5">
    <location>
        <begin position="494"/>
        <end position="504"/>
    </location>
</feature>
<keyword evidence="2 4" id="KW-0863">Zinc-finger</keyword>
<accession>A0A507BZD4</accession>
<evidence type="ECO:0000256" key="4">
    <source>
        <dbReference type="PROSITE-ProRule" id="PRU00322"/>
    </source>
</evidence>
<dbReference type="EMBL" id="QEAO01000061">
    <property type="protein sequence ID" value="TPX30633.1"/>
    <property type="molecule type" value="Genomic_DNA"/>
</dbReference>
<dbReference type="SUPFAM" id="SSF54928">
    <property type="entry name" value="RNA-binding domain, RBD"/>
    <property type="match status" value="1"/>
</dbReference>
<evidence type="ECO:0000256" key="2">
    <source>
        <dbReference type="ARBA" id="ARBA00022771"/>
    </source>
</evidence>
<keyword evidence="1" id="KW-0479">Metal-binding</keyword>
<reference evidence="7 8" key="1">
    <citation type="journal article" date="2019" name="Sci. Rep.">
        <title>Comparative genomics of chytrid fungi reveal insights into the obligate biotrophic and pathogenic lifestyle of Synchytrium endobioticum.</title>
        <authorList>
            <person name="van de Vossenberg B.T.L.H."/>
            <person name="Warris S."/>
            <person name="Nguyen H.D.T."/>
            <person name="van Gent-Pelzer M.P.E."/>
            <person name="Joly D.L."/>
            <person name="van de Geest H.C."/>
            <person name="Bonants P.J.M."/>
            <person name="Smith D.S."/>
            <person name="Levesque C.A."/>
            <person name="van der Lee T.A.J."/>
        </authorList>
    </citation>
    <scope>NUCLEOTIDE SEQUENCE [LARGE SCALE GENOMIC DNA]</scope>
    <source>
        <strain evidence="7 8">JEL517</strain>
    </source>
</reference>